<dbReference type="CDD" id="cd00834">
    <property type="entry name" value="KAS_I_II"/>
    <property type="match status" value="1"/>
</dbReference>
<dbReference type="PROSITE" id="PS52004">
    <property type="entry name" value="KS3_2"/>
    <property type="match status" value="1"/>
</dbReference>
<evidence type="ECO:0000256" key="2">
    <source>
        <dbReference type="ARBA" id="ARBA00008467"/>
    </source>
</evidence>
<dbReference type="EMBL" id="JFKC01000006">
    <property type="protein sequence ID" value="OSQ51214.1"/>
    <property type="molecule type" value="Genomic_DNA"/>
</dbReference>
<dbReference type="STRING" id="1123756.MGEO_09105"/>
<proteinExistence type="inferred from homology"/>
<evidence type="ECO:0000256" key="6">
    <source>
        <dbReference type="ARBA" id="ARBA00022679"/>
    </source>
</evidence>
<comment type="function">
    <text evidence="10">Proposed to synthesize NOD factor fatty acyl chain. Involved in the synthesis of a highly unsaturated fatty acid moiety, which forms part of a lipo-oligosaccharide that is responsible for host specificity.</text>
</comment>
<evidence type="ECO:0000256" key="4">
    <source>
        <dbReference type="ARBA" id="ARBA00022475"/>
    </source>
</evidence>
<dbReference type="InterPro" id="IPR014031">
    <property type="entry name" value="Ketoacyl_synth_C"/>
</dbReference>
<dbReference type="Pfam" id="PF02801">
    <property type="entry name" value="Ketoacyl-synt_C"/>
    <property type="match status" value="1"/>
</dbReference>
<evidence type="ECO:0000256" key="7">
    <source>
        <dbReference type="ARBA" id="ARBA00022692"/>
    </source>
</evidence>
<comment type="caution">
    <text evidence="15">The sequence shown here is derived from an EMBL/GenBank/DDBJ whole genome shotgun (WGS) entry which is preliminary data.</text>
</comment>
<accession>A0A1X4NLM3</accession>
<dbReference type="AlphaFoldDB" id="A0A1X4NLM3"/>
<dbReference type="OrthoDB" id="9808669at2"/>
<dbReference type="SUPFAM" id="SSF53901">
    <property type="entry name" value="Thiolase-like"/>
    <property type="match status" value="2"/>
</dbReference>
<dbReference type="Proteomes" id="UP000193926">
    <property type="component" value="Unassembled WGS sequence"/>
</dbReference>
<evidence type="ECO:0000256" key="10">
    <source>
        <dbReference type="ARBA" id="ARBA00037576"/>
    </source>
</evidence>
<dbReference type="PROSITE" id="PS00606">
    <property type="entry name" value="KS3_1"/>
    <property type="match status" value="1"/>
</dbReference>
<dbReference type="GO" id="GO:0004315">
    <property type="term" value="F:3-oxoacyl-[acyl-carrier-protein] synthase activity"/>
    <property type="evidence" value="ECO:0007669"/>
    <property type="project" value="InterPro"/>
</dbReference>
<evidence type="ECO:0000256" key="11">
    <source>
        <dbReference type="ARBA" id="ARBA00039445"/>
    </source>
</evidence>
<dbReference type="SMART" id="SM00825">
    <property type="entry name" value="PKS_KS"/>
    <property type="match status" value="1"/>
</dbReference>
<dbReference type="NCBIfam" id="NF005589">
    <property type="entry name" value="PRK07314.1"/>
    <property type="match status" value="1"/>
</dbReference>
<dbReference type="InterPro" id="IPR018201">
    <property type="entry name" value="Ketoacyl_synth_AS"/>
</dbReference>
<keyword evidence="4" id="KW-1003">Cell membrane</keyword>
<feature type="domain" description="Ketosynthase family 3 (KS3)" evidence="14">
    <location>
        <begin position="1"/>
        <end position="401"/>
    </location>
</feature>
<dbReference type="InterPro" id="IPR020841">
    <property type="entry name" value="PKS_Beta-ketoAc_synthase_dom"/>
</dbReference>
<reference evidence="15 16" key="1">
    <citation type="submission" date="2014-03" db="EMBL/GenBank/DDBJ databases">
        <title>The draft genome sequence of Marivita geojedonensis KCTC 23882.</title>
        <authorList>
            <person name="Lai Q."/>
            <person name="Shao Z."/>
        </authorList>
    </citation>
    <scope>NUCLEOTIDE SEQUENCE [LARGE SCALE GENOMIC DNA]</scope>
    <source>
        <strain evidence="15 16">DPG-138</strain>
    </source>
</reference>
<evidence type="ECO:0000256" key="3">
    <source>
        <dbReference type="ARBA" id="ARBA00022458"/>
    </source>
</evidence>
<dbReference type="PANTHER" id="PTHR11712:SF352">
    <property type="entry name" value="3-OXOACYL-[ACYL-CARRIER-PROTEIN] SYNTHASE"/>
    <property type="match status" value="1"/>
</dbReference>
<keyword evidence="7" id="KW-0812">Transmembrane</keyword>
<comment type="similarity">
    <text evidence="2 13">Belongs to the thiolase-like superfamily. Beta-ketoacyl-ACP synthases family.</text>
</comment>
<protein>
    <recommendedName>
        <fullName evidence="11">Nodulation protein E</fullName>
    </recommendedName>
    <alternativeName>
        <fullName evidence="12">Host-specificity of nodulation protein B</fullName>
    </alternativeName>
</protein>
<comment type="subcellular location">
    <subcellularLocation>
        <location evidence="1">Cell inner membrane</location>
    </subcellularLocation>
</comment>
<keyword evidence="9" id="KW-0472">Membrane</keyword>
<evidence type="ECO:0000256" key="13">
    <source>
        <dbReference type="RuleBase" id="RU003694"/>
    </source>
</evidence>
<dbReference type="Pfam" id="PF00109">
    <property type="entry name" value="ketoacyl-synt"/>
    <property type="match status" value="1"/>
</dbReference>
<evidence type="ECO:0000259" key="14">
    <source>
        <dbReference type="PROSITE" id="PS52004"/>
    </source>
</evidence>
<evidence type="ECO:0000313" key="15">
    <source>
        <dbReference type="EMBL" id="OSQ51214.1"/>
    </source>
</evidence>
<evidence type="ECO:0000256" key="5">
    <source>
        <dbReference type="ARBA" id="ARBA00022519"/>
    </source>
</evidence>
<evidence type="ECO:0000256" key="12">
    <source>
        <dbReference type="ARBA" id="ARBA00041756"/>
    </source>
</evidence>
<dbReference type="GO" id="GO:0006633">
    <property type="term" value="P:fatty acid biosynthetic process"/>
    <property type="evidence" value="ECO:0007669"/>
    <property type="project" value="InterPro"/>
</dbReference>
<dbReference type="InterPro" id="IPR014030">
    <property type="entry name" value="Ketoacyl_synth_N"/>
</dbReference>
<dbReference type="InterPro" id="IPR000794">
    <property type="entry name" value="Beta-ketoacyl_synthase"/>
</dbReference>
<evidence type="ECO:0000256" key="8">
    <source>
        <dbReference type="ARBA" id="ARBA00022989"/>
    </source>
</evidence>
<gene>
    <name evidence="15" type="ORF">MGEO_09105</name>
</gene>
<dbReference type="PANTHER" id="PTHR11712">
    <property type="entry name" value="POLYKETIDE SYNTHASE-RELATED"/>
    <property type="match status" value="1"/>
</dbReference>
<evidence type="ECO:0000256" key="1">
    <source>
        <dbReference type="ARBA" id="ARBA00004533"/>
    </source>
</evidence>
<dbReference type="InterPro" id="IPR016039">
    <property type="entry name" value="Thiolase-like"/>
</dbReference>
<keyword evidence="3" id="KW-0536">Nodulation</keyword>
<keyword evidence="16" id="KW-1185">Reference proteome</keyword>
<organism evidence="15 16">
    <name type="scientific">Marivita geojedonensis</name>
    <dbReference type="NCBI Taxonomy" id="1123756"/>
    <lineage>
        <taxon>Bacteria</taxon>
        <taxon>Pseudomonadati</taxon>
        <taxon>Pseudomonadota</taxon>
        <taxon>Alphaproteobacteria</taxon>
        <taxon>Rhodobacterales</taxon>
        <taxon>Roseobacteraceae</taxon>
        <taxon>Marivita</taxon>
    </lineage>
</organism>
<dbReference type="GO" id="GO:0005886">
    <property type="term" value="C:plasma membrane"/>
    <property type="evidence" value="ECO:0007669"/>
    <property type="project" value="UniProtKB-SubCell"/>
</dbReference>
<sequence length="402" mass="42301">MKRVVITGAGTVNALGLTVPDTLEAMREGRCGIGQLAFQDVERLSIQIGAQVHEFDETAHFNRQQLSLYDRFTQFTLIAAREALAQAGLEFSGELAAKSGVVLGNSGGGMTTLDENYRSVYEEGKNRVHPFVVPKLMNNAAASHVSMEFNLKGPSFTVSTACASSNHAMSQAFQMVHGGLAPVMITGGSESMLCFGGVKAWEGLRVMSKDACRPFSANRNGMVQGEGAGVFVFEDYDHARKRGAEILAEVVGFAMTSDASDIVMPSKNGAARAIAGALHDAKLNPQDVGYINAHGTGTAANDKTECAAVADVFGAHADRLMISSTKSMHGHCIGGTGAIELLACIMALRDGVIAPTIGYEEPDPECALDVVPNEAREAKVDVALSNAFAFGGLNSVLALRGV</sequence>
<keyword evidence="5" id="KW-0997">Cell inner membrane</keyword>
<keyword evidence="6 13" id="KW-0808">Transferase</keyword>
<name>A0A1X4NLM3_9RHOB</name>
<dbReference type="Gene3D" id="3.40.47.10">
    <property type="match status" value="1"/>
</dbReference>
<keyword evidence="8" id="KW-1133">Transmembrane helix</keyword>
<evidence type="ECO:0000256" key="9">
    <source>
        <dbReference type="ARBA" id="ARBA00023136"/>
    </source>
</evidence>
<dbReference type="RefSeq" id="WP_085636414.1">
    <property type="nucleotide sequence ID" value="NZ_JFKC01000006.1"/>
</dbReference>
<evidence type="ECO:0000313" key="16">
    <source>
        <dbReference type="Proteomes" id="UP000193926"/>
    </source>
</evidence>